<dbReference type="InterPro" id="IPR027417">
    <property type="entry name" value="P-loop_NTPase"/>
</dbReference>
<dbReference type="EMBL" id="UFWZ01000001">
    <property type="protein sequence ID" value="SUY47106.1"/>
    <property type="molecule type" value="Genomic_DNA"/>
</dbReference>
<dbReference type="RefSeq" id="WP_115641099.1">
    <property type="nucleotide sequence ID" value="NZ_UFWZ01000001.1"/>
</dbReference>
<reference evidence="1 2" key="1">
    <citation type="submission" date="2018-06" db="EMBL/GenBank/DDBJ databases">
        <authorList>
            <consortium name="Pathogen Informatics"/>
            <person name="Doyle S."/>
        </authorList>
    </citation>
    <scope>NUCLEOTIDE SEQUENCE [LARGE SCALE GENOMIC DNA]</scope>
    <source>
        <strain evidence="1 2">NCTC9836</strain>
    </source>
</reference>
<dbReference type="OrthoDB" id="9772976at2"/>
<dbReference type="Pfam" id="PF10923">
    <property type="entry name" value="BrxC_BrxD"/>
    <property type="match status" value="1"/>
</dbReference>
<dbReference type="Proteomes" id="UP000254664">
    <property type="component" value="Unassembled WGS sequence"/>
</dbReference>
<evidence type="ECO:0000313" key="2">
    <source>
        <dbReference type="Proteomes" id="UP000254664"/>
    </source>
</evidence>
<organism evidence="1 2">
    <name type="scientific">Clostridium putrefaciens</name>
    <dbReference type="NCBI Taxonomy" id="99675"/>
    <lineage>
        <taxon>Bacteria</taxon>
        <taxon>Bacillati</taxon>
        <taxon>Bacillota</taxon>
        <taxon>Clostridia</taxon>
        <taxon>Eubacteriales</taxon>
        <taxon>Clostridiaceae</taxon>
        <taxon>Clostridium</taxon>
    </lineage>
</organism>
<evidence type="ECO:0000313" key="1">
    <source>
        <dbReference type="EMBL" id="SUY47106.1"/>
    </source>
</evidence>
<proteinExistence type="predicted"/>
<name>A0A381J9H8_9CLOT</name>
<dbReference type="AlphaFoldDB" id="A0A381J9H8"/>
<dbReference type="Gene3D" id="3.40.50.300">
    <property type="entry name" value="P-loop containing nucleotide triphosphate hydrolases"/>
    <property type="match status" value="1"/>
</dbReference>
<dbReference type="InterPro" id="IPR021228">
    <property type="entry name" value="BrxD"/>
</dbReference>
<accession>A0A381J9H8</accession>
<gene>
    <name evidence="1" type="ORF">NCTC9836_01433</name>
</gene>
<sequence length="442" mass="50561">MKNRVNLKEADNIIKALEGGIVPRRGIQHLLVGRNEEVQEVISILDSIIEGGSDIRFWVGDFGSGKSFMLRTIQSIAVQKNFVVSTVDLTPTRRFYASDGKARALYSEIVDNIIVQTSQVGNAIDTILEEWINRIIMNVSERDNISMAELFTLDNKELIEKEILNVTSSFNSVGLSYELGEAIAKYYEGVVGDNRVLRLKALRWIRGDIDTKTEAKRELGIEKIINDDNWYDAIKNLAELFSDIGYSGFVVNFDEAVNLYKLPLARTRERNYERVLNIFNECKSNIARGLYVNFGATRKTIFDEYRGMSSYGALKGRLGTEEGIDSKLLNTNRTVLPLKPLSVEEIYTLLENLNNIHNIHYRQEISMTTEHIKMYMEEQLNRPGSDEFLTPRAVIKDYLEILDLIRQNSNESIDNIIHIKFGREPMPITKDEDDKDDEIEVL</sequence>
<protein>
    <submittedName>
        <fullName evidence="1">P-loop Domain of uncharacterized function (DUF2791)</fullName>
    </submittedName>
</protein>
<keyword evidence="2" id="KW-1185">Reference proteome</keyword>